<feature type="domain" description="Endonuclease GajA/Old nuclease/RecF-like AAA" evidence="1">
    <location>
        <begin position="211"/>
        <end position="284"/>
    </location>
</feature>
<dbReference type="PANTHER" id="PTHR43581">
    <property type="entry name" value="ATP/GTP PHOSPHATASE"/>
    <property type="match status" value="1"/>
</dbReference>
<dbReference type="Proteomes" id="UP001253463">
    <property type="component" value="Unassembled WGS sequence"/>
</dbReference>
<feature type="domain" description="Rad50/SbcC-type AAA" evidence="2">
    <location>
        <begin position="27"/>
        <end position="61"/>
    </location>
</feature>
<name>A0AAI9G6L3_9VIBR</name>
<evidence type="ECO:0000313" key="3">
    <source>
        <dbReference type="EMBL" id="ELN6934099.1"/>
    </source>
</evidence>
<proteinExistence type="predicted"/>
<protein>
    <submittedName>
        <fullName evidence="3">AAA family ATPase</fullName>
    </submittedName>
</protein>
<dbReference type="PANTHER" id="PTHR43581:SF2">
    <property type="entry name" value="EXCINUCLEASE ATPASE SUBUNIT"/>
    <property type="match status" value="1"/>
</dbReference>
<dbReference type="GO" id="GO:0016887">
    <property type="term" value="F:ATP hydrolysis activity"/>
    <property type="evidence" value="ECO:0007669"/>
    <property type="project" value="InterPro"/>
</dbReference>
<comment type="caution">
    <text evidence="3">The sequence shown here is derived from an EMBL/GenBank/DDBJ whole genome shotgun (WGS) entry which is preliminary data.</text>
</comment>
<reference evidence="3" key="1">
    <citation type="submission" date="2023-10" db="EMBL/GenBank/DDBJ databases">
        <authorList>
            <consortium name="PulseNet: The National Subtyping Network for Foodborne Disease Surveillance"/>
        </authorList>
    </citation>
    <scope>NUCLEOTIDE SEQUENCE</scope>
    <source>
        <strain evidence="3">PNUSAV004886</strain>
    </source>
</reference>
<organism evidence="3 4">
    <name type="scientific">Vibrio navarrensis</name>
    <dbReference type="NCBI Taxonomy" id="29495"/>
    <lineage>
        <taxon>Bacteria</taxon>
        <taxon>Pseudomonadati</taxon>
        <taxon>Pseudomonadota</taxon>
        <taxon>Gammaproteobacteria</taxon>
        <taxon>Vibrionales</taxon>
        <taxon>Vibrionaceae</taxon>
        <taxon>Vibrio</taxon>
    </lineage>
</organism>
<dbReference type="Pfam" id="PF13175">
    <property type="entry name" value="AAA_15"/>
    <property type="match status" value="1"/>
</dbReference>
<dbReference type="GO" id="GO:0006302">
    <property type="term" value="P:double-strand break repair"/>
    <property type="evidence" value="ECO:0007669"/>
    <property type="project" value="InterPro"/>
</dbReference>
<evidence type="ECO:0000313" key="4">
    <source>
        <dbReference type="Proteomes" id="UP001253463"/>
    </source>
</evidence>
<evidence type="ECO:0000259" key="1">
    <source>
        <dbReference type="Pfam" id="PF13175"/>
    </source>
</evidence>
<dbReference type="EMBL" id="ABNSCA010000014">
    <property type="protein sequence ID" value="ELN6934099.1"/>
    <property type="molecule type" value="Genomic_DNA"/>
</dbReference>
<dbReference type="InterPro" id="IPR038729">
    <property type="entry name" value="Rad50/SbcC_AAA"/>
</dbReference>
<sequence>MADIAKKLQLKYVEKNRYANFGPCLRKVHIDGFRGINSIDLELDFPITVVSGLNGAGKSTVGQLAICAYKKPSTSVEYKRLYIKDFFPISPADPKPISDGAKVIYFYETDDHRKPQEVTISRVNSAWSGYKRQPERHCYYVGFTVYIPKVERRDLSVYGGANLHFTEKRDIDSEVIEKMARIIGHKYDDVTFQGLSHRGKESEVGIASRLGYSYSENNMGFGEGRVLYTVDKLENAPEQSLFILEEPETSLHESAQHEFAKYLLDVCNRRHHQIILSTHSSVIINALPSESRKLILRDENGVDIRNKISSNQVRSILSSGHVRQLDVCVEDIFAKVLLTEIIRIKKKELLKAVAIHDIGDKDAVREAVRVLNKTGKKAIAVRDADVGSAPQEALYSFPGELPPEKEVFQHLKVKDLLKQKYCLDVDWILQRDQVTDHHKYAICLAKEAETEESVIRTVAIEQYIKEIDGEFDDLIAAIEAAVNA</sequence>
<dbReference type="AlphaFoldDB" id="A0AAI9G6L3"/>
<dbReference type="InterPro" id="IPR027417">
    <property type="entry name" value="P-loop_NTPase"/>
</dbReference>
<evidence type="ECO:0000259" key="2">
    <source>
        <dbReference type="Pfam" id="PF13476"/>
    </source>
</evidence>
<dbReference type="Gene3D" id="3.40.50.300">
    <property type="entry name" value="P-loop containing nucleotide triphosphate hydrolases"/>
    <property type="match status" value="2"/>
</dbReference>
<dbReference type="InterPro" id="IPR051396">
    <property type="entry name" value="Bact_Antivir_Def_Nuclease"/>
</dbReference>
<gene>
    <name evidence="3" type="ORF">RZY48_003575</name>
</gene>
<dbReference type="SUPFAM" id="SSF52540">
    <property type="entry name" value="P-loop containing nucleoside triphosphate hydrolases"/>
    <property type="match status" value="1"/>
</dbReference>
<accession>A0AAI9G6L3</accession>
<dbReference type="InterPro" id="IPR041685">
    <property type="entry name" value="AAA_GajA/Old/RecF-like"/>
</dbReference>
<dbReference type="Pfam" id="PF13476">
    <property type="entry name" value="AAA_23"/>
    <property type="match status" value="1"/>
</dbReference>